<dbReference type="PROSITE" id="PS51462">
    <property type="entry name" value="NUDIX"/>
    <property type="match status" value="1"/>
</dbReference>
<evidence type="ECO:0000313" key="2">
    <source>
        <dbReference type="EMBL" id="SFS01012.1"/>
    </source>
</evidence>
<protein>
    <submittedName>
        <fullName evidence="2">8-oxo-dGTP diphosphatase</fullName>
    </submittedName>
</protein>
<keyword evidence="3" id="KW-1185">Reference proteome</keyword>
<name>A0A1I6LBY3_9FIRM</name>
<dbReference type="AlphaFoldDB" id="A0A1I6LBY3"/>
<dbReference type="STRING" id="37658.SAMN05661086_03201"/>
<dbReference type="InterPro" id="IPR000086">
    <property type="entry name" value="NUDIX_hydrolase_dom"/>
</dbReference>
<dbReference type="EMBL" id="FOYZ01000015">
    <property type="protein sequence ID" value="SFS01012.1"/>
    <property type="molecule type" value="Genomic_DNA"/>
</dbReference>
<dbReference type="Proteomes" id="UP000199659">
    <property type="component" value="Unassembled WGS sequence"/>
</dbReference>
<organism evidence="2 3">
    <name type="scientific">Anaeromicropila populeti</name>
    <dbReference type="NCBI Taxonomy" id="37658"/>
    <lineage>
        <taxon>Bacteria</taxon>
        <taxon>Bacillati</taxon>
        <taxon>Bacillota</taxon>
        <taxon>Clostridia</taxon>
        <taxon>Lachnospirales</taxon>
        <taxon>Lachnospiraceae</taxon>
        <taxon>Anaeromicropila</taxon>
    </lineage>
</organism>
<dbReference type="RefSeq" id="WP_092562994.1">
    <property type="nucleotide sequence ID" value="NZ_FOYZ01000015.1"/>
</dbReference>
<gene>
    <name evidence="2" type="ORF">SAMN05661086_03201</name>
</gene>
<reference evidence="2 3" key="1">
    <citation type="submission" date="2016-10" db="EMBL/GenBank/DDBJ databases">
        <authorList>
            <person name="de Groot N.N."/>
        </authorList>
    </citation>
    <scope>NUCLEOTIDE SEQUENCE [LARGE SCALE GENOMIC DNA]</scope>
    <source>
        <strain evidence="2 3">743A</strain>
    </source>
</reference>
<accession>A0A1I6LBY3</accession>
<evidence type="ECO:0000313" key="3">
    <source>
        <dbReference type="Proteomes" id="UP000199659"/>
    </source>
</evidence>
<dbReference type="SUPFAM" id="SSF55811">
    <property type="entry name" value="Nudix"/>
    <property type="match status" value="1"/>
</dbReference>
<dbReference type="CDD" id="cd18873">
    <property type="entry name" value="NUDIX_NadM_like"/>
    <property type="match status" value="1"/>
</dbReference>
<feature type="domain" description="Nudix hydrolase" evidence="1">
    <location>
        <begin position="38"/>
        <end position="179"/>
    </location>
</feature>
<proteinExistence type="predicted"/>
<evidence type="ECO:0000259" key="1">
    <source>
        <dbReference type="PROSITE" id="PS51462"/>
    </source>
</evidence>
<dbReference type="PANTHER" id="PTHR43736:SF4">
    <property type="entry name" value="SLR1690 PROTEIN"/>
    <property type="match status" value="1"/>
</dbReference>
<sequence length="237" mass="27236">MAAFLENITPFIGNGTVNENGEDLETFLDHYNADKYKKPSVTADILVFSYCGTLTKKLDGLKLLMIKRRNHPCIGMWALPGGFANMQEDLIESARRELEEETSLTDVPMEQLFTYGEYKRDPRDRVVTTAYIALIEEGTKKAQAGDDAAEAVWWDVSFQLRKERQFQEKEREVKEEIYQIILTDQNTMECISAVVAKYENTSGVLKNTRFQMIETNGIAFDHPRFIVQGLLYLLERI</sequence>
<dbReference type="Pfam" id="PF00293">
    <property type="entry name" value="NUDIX"/>
    <property type="match status" value="1"/>
</dbReference>
<dbReference type="PANTHER" id="PTHR43736">
    <property type="entry name" value="ADP-RIBOSE PYROPHOSPHATASE"/>
    <property type="match status" value="1"/>
</dbReference>
<dbReference type="OrthoDB" id="9786141at2"/>
<dbReference type="Gene3D" id="3.90.79.10">
    <property type="entry name" value="Nucleoside Triphosphate Pyrophosphohydrolase"/>
    <property type="match status" value="1"/>
</dbReference>
<dbReference type="InterPro" id="IPR015797">
    <property type="entry name" value="NUDIX_hydrolase-like_dom_sf"/>
</dbReference>